<keyword evidence="2" id="KW-1185">Reference proteome</keyword>
<comment type="caution">
    <text evidence="1">The sequence shown here is derived from an EMBL/GenBank/DDBJ whole genome shotgun (WGS) entry which is preliminary data.</text>
</comment>
<dbReference type="Proteomes" id="UP001595075">
    <property type="component" value="Unassembled WGS sequence"/>
</dbReference>
<sequence>MFENFFPNILKMASSKSPNSDEIVGSAIYLTFNKPQTDNCHRGILCTGPSTQNTPISGILFHVENDTDPAASKGVYTEYSRSGNWCFRERRSRNPAAVDSLFYVQKIGDIDLSLHDEVLDRIRKVLTDVPIGKENREAVLGKMGAGEGHPDLDGYDCVTWTTDALRGLDTTGIIRLGKDPALFMTEARMSAWPGTVADLIARLRGN</sequence>
<accession>A0ABR4CGH0</accession>
<evidence type="ECO:0000313" key="2">
    <source>
        <dbReference type="Proteomes" id="UP001595075"/>
    </source>
</evidence>
<proteinExistence type="predicted"/>
<protein>
    <submittedName>
        <fullName evidence="1">Uncharacterized protein</fullName>
    </submittedName>
</protein>
<organism evidence="1 2">
    <name type="scientific">Oculimacula yallundae</name>
    <dbReference type="NCBI Taxonomy" id="86028"/>
    <lineage>
        <taxon>Eukaryota</taxon>
        <taxon>Fungi</taxon>
        <taxon>Dikarya</taxon>
        <taxon>Ascomycota</taxon>
        <taxon>Pezizomycotina</taxon>
        <taxon>Leotiomycetes</taxon>
        <taxon>Helotiales</taxon>
        <taxon>Ploettnerulaceae</taxon>
        <taxon>Oculimacula</taxon>
    </lineage>
</organism>
<dbReference type="EMBL" id="JAZHXI010000008">
    <property type="protein sequence ID" value="KAL2068802.1"/>
    <property type="molecule type" value="Genomic_DNA"/>
</dbReference>
<name>A0ABR4CGH0_9HELO</name>
<reference evidence="1 2" key="1">
    <citation type="journal article" date="2024" name="Commun. Biol.">
        <title>Comparative genomic analysis of thermophilic fungi reveals convergent evolutionary adaptations and gene losses.</title>
        <authorList>
            <person name="Steindorff A.S."/>
            <person name="Aguilar-Pontes M.V."/>
            <person name="Robinson A.J."/>
            <person name="Andreopoulos B."/>
            <person name="LaButti K."/>
            <person name="Kuo A."/>
            <person name="Mondo S."/>
            <person name="Riley R."/>
            <person name="Otillar R."/>
            <person name="Haridas S."/>
            <person name="Lipzen A."/>
            <person name="Grimwood J."/>
            <person name="Schmutz J."/>
            <person name="Clum A."/>
            <person name="Reid I.D."/>
            <person name="Moisan M.C."/>
            <person name="Butler G."/>
            <person name="Nguyen T.T.M."/>
            <person name="Dewar K."/>
            <person name="Conant G."/>
            <person name="Drula E."/>
            <person name="Henrissat B."/>
            <person name="Hansel C."/>
            <person name="Singer S."/>
            <person name="Hutchinson M.I."/>
            <person name="de Vries R.P."/>
            <person name="Natvig D.O."/>
            <person name="Powell A.J."/>
            <person name="Tsang A."/>
            <person name="Grigoriev I.V."/>
        </authorList>
    </citation>
    <scope>NUCLEOTIDE SEQUENCE [LARGE SCALE GENOMIC DNA]</scope>
    <source>
        <strain evidence="1 2">CBS 494.80</strain>
    </source>
</reference>
<gene>
    <name evidence="1" type="ORF">VTL71DRAFT_15140</name>
</gene>
<evidence type="ECO:0000313" key="1">
    <source>
        <dbReference type="EMBL" id="KAL2068802.1"/>
    </source>
</evidence>